<sequence length="161" mass="18432">MLEDARLASFTQILYTNSPEILHPIVVSWPFDAWRLDVIGPPPKSSGGHLYIFAATDYFLDRAEAVALKEVKKENVANFIRQCNSSMYYVAANELAEAFNKTLCNLLKKVISKSKKDWHDRMKEALWVYRTTHRTPTRATPYSLIYGVEAVLPLERQIPSL</sequence>
<reference evidence="1" key="1">
    <citation type="journal article" date="2014" name="Nat. Commun.">
        <title>The tobacco genome sequence and its comparison with those of tomato and potato.</title>
        <authorList>
            <person name="Sierro N."/>
            <person name="Battey J.N."/>
            <person name="Ouadi S."/>
            <person name="Bakaher N."/>
            <person name="Bovet L."/>
            <person name="Willig A."/>
            <person name="Goepfert S."/>
            <person name="Peitsch M.C."/>
            <person name="Ivanov N.V."/>
        </authorList>
    </citation>
    <scope>NUCLEOTIDE SEQUENCE [LARGE SCALE GENOMIC DNA]</scope>
</reference>
<accession>A0AC58U1T4</accession>
<evidence type="ECO:0000313" key="1">
    <source>
        <dbReference type="Proteomes" id="UP000790787"/>
    </source>
</evidence>
<gene>
    <name evidence="2" type="primary">LOC142178011</name>
</gene>
<keyword evidence="1" id="KW-1185">Reference proteome</keyword>
<dbReference type="Proteomes" id="UP000790787">
    <property type="component" value="Chromosome 24"/>
</dbReference>
<dbReference type="RefSeq" id="XP_075103426.1">
    <property type="nucleotide sequence ID" value="XM_075247325.1"/>
</dbReference>
<organism evidence="1 2">
    <name type="scientific">Nicotiana tabacum</name>
    <name type="common">Common tobacco</name>
    <dbReference type="NCBI Taxonomy" id="4097"/>
    <lineage>
        <taxon>Eukaryota</taxon>
        <taxon>Viridiplantae</taxon>
        <taxon>Streptophyta</taxon>
        <taxon>Embryophyta</taxon>
        <taxon>Tracheophyta</taxon>
        <taxon>Spermatophyta</taxon>
        <taxon>Magnoliopsida</taxon>
        <taxon>eudicotyledons</taxon>
        <taxon>Gunneridae</taxon>
        <taxon>Pentapetalae</taxon>
        <taxon>asterids</taxon>
        <taxon>lamiids</taxon>
        <taxon>Solanales</taxon>
        <taxon>Solanaceae</taxon>
        <taxon>Nicotianoideae</taxon>
        <taxon>Nicotianeae</taxon>
        <taxon>Nicotiana</taxon>
    </lineage>
</organism>
<evidence type="ECO:0000313" key="2">
    <source>
        <dbReference type="RefSeq" id="XP_075103426.1"/>
    </source>
</evidence>
<protein>
    <submittedName>
        <fullName evidence="2">Uncharacterized protein LOC142178011</fullName>
    </submittedName>
</protein>
<proteinExistence type="predicted"/>
<name>A0AC58U1T4_TOBAC</name>
<reference evidence="2" key="2">
    <citation type="submission" date="2025-08" db="UniProtKB">
        <authorList>
            <consortium name="RefSeq"/>
        </authorList>
    </citation>
    <scope>IDENTIFICATION</scope>
    <source>
        <tissue evidence="2">Leaf</tissue>
    </source>
</reference>